<name>A0A194PKB7_PAPXU</name>
<accession>A0A194PKB7</accession>
<dbReference type="AlphaFoldDB" id="A0A194PKB7"/>
<keyword evidence="3" id="KW-1185">Reference proteome</keyword>
<dbReference type="InterPro" id="IPR015943">
    <property type="entry name" value="WD40/YVTN_repeat-like_dom_sf"/>
</dbReference>
<proteinExistence type="predicted"/>
<keyword evidence="1" id="KW-0732">Signal</keyword>
<evidence type="ECO:0000313" key="2">
    <source>
        <dbReference type="EMBL" id="KPI93453.1"/>
    </source>
</evidence>
<dbReference type="Gene3D" id="2.130.10.10">
    <property type="entry name" value="YVTN repeat-like/Quinoprotein amine dehydrogenase"/>
    <property type="match status" value="1"/>
</dbReference>
<feature type="chain" id="PRO_5008263337" evidence="1">
    <location>
        <begin position="20"/>
        <end position="276"/>
    </location>
</feature>
<evidence type="ECO:0000256" key="1">
    <source>
        <dbReference type="SAM" id="SignalP"/>
    </source>
</evidence>
<dbReference type="EMBL" id="KQ459602">
    <property type="protein sequence ID" value="KPI93453.1"/>
    <property type="molecule type" value="Genomic_DNA"/>
</dbReference>
<protein>
    <submittedName>
        <fullName evidence="2">Ommochrome-binding protein</fullName>
    </submittedName>
</protein>
<sequence length="276" mass="32578">MKKIVVYLTIFVILSVVNSEKCDGIYLNNKFHRKDILSINIDRPYQLSYDKHRHRVYFSYNIGKEEEDRFNIAYIEKGNTAHKIKDNIENGFAIAIDNKNYKIYFGGSLGIYEESLKKENETKKIIEGFNVWDMFIKEKLHFINYPQQRLYKCENEELGVKAVRQRHIHEKIYQYAIDGDENSYITNRTGLYMIKNGTSDRIFIKGINNFRCIEVDNNGVVYFCGQHGIYVINKEDYTLEKIAEIRNIFGLTFDHENNFIYSNPHEIVKLLSGDCK</sequence>
<organism evidence="2 3">
    <name type="scientific">Papilio xuthus</name>
    <name type="common">Asian swallowtail butterfly</name>
    <dbReference type="NCBI Taxonomy" id="66420"/>
    <lineage>
        <taxon>Eukaryota</taxon>
        <taxon>Metazoa</taxon>
        <taxon>Ecdysozoa</taxon>
        <taxon>Arthropoda</taxon>
        <taxon>Hexapoda</taxon>
        <taxon>Insecta</taxon>
        <taxon>Pterygota</taxon>
        <taxon>Neoptera</taxon>
        <taxon>Endopterygota</taxon>
        <taxon>Lepidoptera</taxon>
        <taxon>Glossata</taxon>
        <taxon>Ditrysia</taxon>
        <taxon>Papilionoidea</taxon>
        <taxon>Papilionidae</taxon>
        <taxon>Papilioninae</taxon>
        <taxon>Papilio</taxon>
    </lineage>
</organism>
<evidence type="ECO:0000313" key="3">
    <source>
        <dbReference type="Proteomes" id="UP000053268"/>
    </source>
</evidence>
<reference evidence="2 3" key="1">
    <citation type="journal article" date="2015" name="Nat. Commun.">
        <title>Outbred genome sequencing and CRISPR/Cas9 gene editing in butterflies.</title>
        <authorList>
            <person name="Li X."/>
            <person name="Fan D."/>
            <person name="Zhang W."/>
            <person name="Liu G."/>
            <person name="Zhang L."/>
            <person name="Zhao L."/>
            <person name="Fang X."/>
            <person name="Chen L."/>
            <person name="Dong Y."/>
            <person name="Chen Y."/>
            <person name="Ding Y."/>
            <person name="Zhao R."/>
            <person name="Feng M."/>
            <person name="Zhu Y."/>
            <person name="Feng Y."/>
            <person name="Jiang X."/>
            <person name="Zhu D."/>
            <person name="Xiang H."/>
            <person name="Feng X."/>
            <person name="Li S."/>
            <person name="Wang J."/>
            <person name="Zhang G."/>
            <person name="Kronforst M.R."/>
            <person name="Wang W."/>
        </authorList>
    </citation>
    <scope>NUCLEOTIDE SEQUENCE [LARGE SCALE GENOMIC DNA]</scope>
    <source>
        <strain evidence="2">Ya'a_city_454_Px</strain>
        <tissue evidence="2">Whole body</tissue>
    </source>
</reference>
<dbReference type="SUPFAM" id="SSF63829">
    <property type="entry name" value="Calcium-dependent phosphotriesterase"/>
    <property type="match status" value="1"/>
</dbReference>
<feature type="signal peptide" evidence="1">
    <location>
        <begin position="1"/>
        <end position="19"/>
    </location>
</feature>
<dbReference type="Proteomes" id="UP000053268">
    <property type="component" value="Unassembled WGS sequence"/>
</dbReference>
<gene>
    <name evidence="2" type="ORF">RR46_10713</name>
</gene>